<evidence type="ECO:0000256" key="1">
    <source>
        <dbReference type="SAM" id="MobiDB-lite"/>
    </source>
</evidence>
<evidence type="ECO:0000259" key="3">
    <source>
        <dbReference type="Pfam" id="PF03703"/>
    </source>
</evidence>
<feature type="compositionally biased region" description="Polar residues" evidence="1">
    <location>
        <begin position="1"/>
        <end position="11"/>
    </location>
</feature>
<dbReference type="EMBL" id="CP070496">
    <property type="protein sequence ID" value="QSB04355.1"/>
    <property type="molecule type" value="Genomic_DNA"/>
</dbReference>
<keyword evidence="2" id="KW-0472">Membrane</keyword>
<dbReference type="RefSeq" id="WP_213170352.1">
    <property type="nucleotide sequence ID" value="NZ_CP070496.1"/>
</dbReference>
<proteinExistence type="predicted"/>
<dbReference type="PANTHER" id="PTHR34473:SF3">
    <property type="entry name" value="TRANSMEMBRANE PROTEIN-RELATED"/>
    <property type="match status" value="1"/>
</dbReference>
<keyword evidence="2" id="KW-0812">Transmembrane</keyword>
<gene>
    <name evidence="4" type="ORF">JQS30_11170</name>
</gene>
<keyword evidence="2" id="KW-1133">Transmembrane helix</keyword>
<feature type="transmembrane region" description="Helical" evidence="2">
    <location>
        <begin position="41"/>
        <end position="67"/>
    </location>
</feature>
<feature type="region of interest" description="Disordered" evidence="1">
    <location>
        <begin position="1"/>
        <end position="20"/>
    </location>
</feature>
<keyword evidence="5" id="KW-1185">Reference proteome</keyword>
<reference evidence="4" key="1">
    <citation type="submission" date="2021-02" db="EMBL/GenBank/DDBJ databases">
        <title>Natronoglycomyces albus gen. nov., sp. nov, a haloalkaliphilic actinobacterium from a soda solonchak soil.</title>
        <authorList>
            <person name="Sorokin D.Y."/>
            <person name="Khijniak T.V."/>
            <person name="Zakharycheva A.P."/>
            <person name="Boueva O.V."/>
            <person name="Ariskina E.V."/>
            <person name="Hahnke R.L."/>
            <person name="Bunk B."/>
            <person name="Sproer C."/>
            <person name="Schumann P."/>
            <person name="Evtushenko L.I."/>
            <person name="Kublanov I.V."/>
        </authorList>
    </citation>
    <scope>NUCLEOTIDE SEQUENCE</scope>
    <source>
        <strain evidence="4">DSM 106290</strain>
    </source>
</reference>
<protein>
    <submittedName>
        <fullName evidence="4">PH domain-containing protein</fullName>
    </submittedName>
</protein>
<feature type="transmembrane region" description="Helical" evidence="2">
    <location>
        <begin position="73"/>
        <end position="95"/>
    </location>
</feature>
<dbReference type="PANTHER" id="PTHR34473">
    <property type="entry name" value="UPF0699 TRANSMEMBRANE PROTEIN YDBS"/>
    <property type="match status" value="1"/>
</dbReference>
<evidence type="ECO:0000313" key="5">
    <source>
        <dbReference type="Proteomes" id="UP000662939"/>
    </source>
</evidence>
<dbReference type="KEGG" id="nav:JQS30_11170"/>
<feature type="domain" description="YdbS-like PH" evidence="3">
    <location>
        <begin position="99"/>
        <end position="174"/>
    </location>
</feature>
<organism evidence="4 5">
    <name type="scientific">Natronoglycomyces albus</name>
    <dbReference type="NCBI Taxonomy" id="2811108"/>
    <lineage>
        <taxon>Bacteria</taxon>
        <taxon>Bacillati</taxon>
        <taxon>Actinomycetota</taxon>
        <taxon>Actinomycetes</taxon>
        <taxon>Glycomycetales</taxon>
        <taxon>Glycomycetaceae</taxon>
        <taxon>Natronoglycomyces</taxon>
    </lineage>
</organism>
<accession>A0A895XMU9</accession>
<sequence>MSTTSPNNTPPDKTGLDGAGPDIVAREVRLRPPKHRIEKRAVTWWILQSLALFVPLIGGLIVAYALWEPARKWIIVPLIGIVVWALVCTTVRPLWRYAVHRWETTDEAVYGLNGWIVREWRVAPISRIQTVDAVRGPIEQMLGLATLRVTTASSYGAISIEGLDKAVAEEAAERLTTIAQLTPGDAT</sequence>
<evidence type="ECO:0000256" key="2">
    <source>
        <dbReference type="SAM" id="Phobius"/>
    </source>
</evidence>
<dbReference type="Pfam" id="PF03703">
    <property type="entry name" value="bPH_2"/>
    <property type="match status" value="1"/>
</dbReference>
<evidence type="ECO:0000313" key="4">
    <source>
        <dbReference type="EMBL" id="QSB04355.1"/>
    </source>
</evidence>
<dbReference type="InterPro" id="IPR005182">
    <property type="entry name" value="YdbS-like_PH"/>
</dbReference>
<name>A0A895XMU9_9ACTN</name>
<dbReference type="AlphaFoldDB" id="A0A895XMU9"/>
<dbReference type="Proteomes" id="UP000662939">
    <property type="component" value="Chromosome"/>
</dbReference>